<keyword evidence="6 7" id="KW-0732">Signal</keyword>
<accession>A0A4Z0BQ47</accession>
<dbReference type="RefSeq" id="WP_135284745.1">
    <property type="nucleotide sequence ID" value="NZ_SMLL01000003.1"/>
</dbReference>
<comment type="subcellular location">
    <subcellularLocation>
        <location evidence="1">Periplasm</location>
    </subcellularLocation>
</comment>
<dbReference type="NCBIfam" id="NF008211">
    <property type="entry name" value="PRK10974.1"/>
    <property type="match status" value="1"/>
</dbReference>
<dbReference type="Gene3D" id="3.40.190.10">
    <property type="entry name" value="Periplasmic binding protein-like II"/>
    <property type="match status" value="2"/>
</dbReference>
<dbReference type="OrthoDB" id="4393730at2"/>
<proteinExistence type="inferred from homology"/>
<evidence type="ECO:0000256" key="1">
    <source>
        <dbReference type="ARBA" id="ARBA00004418"/>
    </source>
</evidence>
<dbReference type="CDD" id="cd14748">
    <property type="entry name" value="PBP2_UgpB"/>
    <property type="match status" value="1"/>
</dbReference>
<evidence type="ECO:0000256" key="6">
    <source>
        <dbReference type="ARBA" id="ARBA00022729"/>
    </source>
</evidence>
<comment type="caution">
    <text evidence="8">The sequence shown here is derived from an EMBL/GenBank/DDBJ whole genome shotgun (WGS) entry which is preliminary data.</text>
</comment>
<dbReference type="PANTHER" id="PTHR43649">
    <property type="entry name" value="ARABINOSE-BINDING PROTEIN-RELATED"/>
    <property type="match status" value="1"/>
</dbReference>
<keyword evidence="5" id="KW-0813">Transport</keyword>
<feature type="signal peptide" evidence="7">
    <location>
        <begin position="1"/>
        <end position="22"/>
    </location>
</feature>
<dbReference type="Pfam" id="PF13416">
    <property type="entry name" value="SBP_bac_8"/>
    <property type="match status" value="1"/>
</dbReference>
<dbReference type="Proteomes" id="UP000297564">
    <property type="component" value="Unassembled WGS sequence"/>
</dbReference>
<comment type="similarity">
    <text evidence="2">Belongs to the bacterial solute-binding protein 1 family.</text>
</comment>
<evidence type="ECO:0000256" key="4">
    <source>
        <dbReference type="ARBA" id="ARBA00017470"/>
    </source>
</evidence>
<feature type="chain" id="PRO_5021414496" description="sn-glycerol-3-phosphate-binding periplasmic protein UgpB" evidence="7">
    <location>
        <begin position="23"/>
        <end position="436"/>
    </location>
</feature>
<sequence length="436" mass="47765">MKYTKPLALAAMAAALHAPAWAQTEIQWWHSMTGGLNDWVVDLANGFNASQKDYKIVPTYKGTYDEAMSASIAAFRAGNAPHILQVYEVGTATMMAAKGAVVPVGKVMQDAGYKFDASAYIPAVVGYYTAPNGQMLSFPFNSSTTVLNYNKDLFKKAGLDPNKPPQTWPELTLAAAKLKASGVECPFTTSWQSWTQLESFSTWHNTLFATQNNGFGGTNARLAFNSPLHVRHIENLANMAKQGLFQYRGRGNKGDAPFYSGECAMATASSSTYASIKKNAKFDFGIAPLPYYPDVPGAPQNTIIGGASLWVMSGKPAAEYKGVAKFFDYLTNPEVQAKSHQRTGYLPITLASFKLTEKEGFYKENPGTDTAVNQMVRKTTDKSRGVRLGNFNQIRAIMDEELEQVWAGKKTAKEALDTAVKRGNEQLERFERANKG</sequence>
<dbReference type="InterPro" id="IPR050490">
    <property type="entry name" value="Bact_solute-bd_prot1"/>
</dbReference>
<gene>
    <name evidence="8" type="primary">ugpB</name>
    <name evidence="8" type="ORF">EZ242_08710</name>
</gene>
<organism evidence="8 9">
    <name type="scientific">Ramlibacter rhizophilus</name>
    <dbReference type="NCBI Taxonomy" id="1781167"/>
    <lineage>
        <taxon>Bacteria</taxon>
        <taxon>Pseudomonadati</taxon>
        <taxon>Pseudomonadota</taxon>
        <taxon>Betaproteobacteria</taxon>
        <taxon>Burkholderiales</taxon>
        <taxon>Comamonadaceae</taxon>
        <taxon>Ramlibacter</taxon>
    </lineage>
</organism>
<dbReference type="InterPro" id="IPR006059">
    <property type="entry name" value="SBP"/>
</dbReference>
<dbReference type="GO" id="GO:0042597">
    <property type="term" value="C:periplasmic space"/>
    <property type="evidence" value="ECO:0007669"/>
    <property type="project" value="UniProtKB-SubCell"/>
</dbReference>
<dbReference type="EMBL" id="SMLL01000003">
    <property type="protein sequence ID" value="TFZ01446.1"/>
    <property type="molecule type" value="Genomic_DNA"/>
</dbReference>
<reference evidence="8 9" key="1">
    <citation type="submission" date="2019-03" db="EMBL/GenBank/DDBJ databases">
        <title>Ramlibacter rhizophilus CCTCC AB2015357, whole genome shotgun sequence.</title>
        <authorList>
            <person name="Zhang X."/>
            <person name="Feng G."/>
            <person name="Zhu H."/>
        </authorList>
    </citation>
    <scope>NUCLEOTIDE SEQUENCE [LARGE SCALE GENOMIC DNA]</scope>
    <source>
        <strain evidence="8 9">CCTCC AB2015357</strain>
    </source>
</reference>
<evidence type="ECO:0000256" key="7">
    <source>
        <dbReference type="SAM" id="SignalP"/>
    </source>
</evidence>
<evidence type="ECO:0000313" key="9">
    <source>
        <dbReference type="Proteomes" id="UP000297564"/>
    </source>
</evidence>
<dbReference type="SUPFAM" id="SSF53850">
    <property type="entry name" value="Periplasmic binding protein-like II"/>
    <property type="match status" value="1"/>
</dbReference>
<name>A0A4Z0BQ47_9BURK</name>
<evidence type="ECO:0000256" key="5">
    <source>
        <dbReference type="ARBA" id="ARBA00022448"/>
    </source>
</evidence>
<keyword evidence="9" id="KW-1185">Reference proteome</keyword>
<dbReference type="PANTHER" id="PTHR43649:SF31">
    <property type="entry name" value="SN-GLYCEROL-3-PHOSPHATE-BINDING PERIPLASMIC PROTEIN UGPB"/>
    <property type="match status" value="1"/>
</dbReference>
<dbReference type="AlphaFoldDB" id="A0A4Z0BQ47"/>
<evidence type="ECO:0000256" key="2">
    <source>
        <dbReference type="ARBA" id="ARBA00008520"/>
    </source>
</evidence>
<comment type="subunit">
    <text evidence="3">The complex is composed of two ATP-binding proteins (UgpC), two transmembrane proteins (UgpA and UgpE) and a solute-binding protein (UgpB).</text>
</comment>
<evidence type="ECO:0000313" key="8">
    <source>
        <dbReference type="EMBL" id="TFZ01446.1"/>
    </source>
</evidence>
<evidence type="ECO:0000256" key="3">
    <source>
        <dbReference type="ARBA" id="ARBA00011557"/>
    </source>
</evidence>
<protein>
    <recommendedName>
        <fullName evidence="4">sn-glycerol-3-phosphate-binding periplasmic protein UgpB</fullName>
    </recommendedName>
</protein>